<organism evidence="1 3">
    <name type="scientific">Chryseobacterium shandongense</name>
    <dbReference type="NCBI Taxonomy" id="1493872"/>
    <lineage>
        <taxon>Bacteria</taxon>
        <taxon>Pseudomonadati</taxon>
        <taxon>Bacteroidota</taxon>
        <taxon>Flavobacteriia</taxon>
        <taxon>Flavobacteriales</taxon>
        <taxon>Weeksellaceae</taxon>
        <taxon>Chryseobacterium group</taxon>
        <taxon>Chryseobacterium</taxon>
    </lineage>
</organism>
<dbReference type="Proteomes" id="UP000281741">
    <property type="component" value="Chromosome"/>
</dbReference>
<dbReference type="EMBL" id="CP033912">
    <property type="protein sequence ID" value="AZA95561.1"/>
    <property type="molecule type" value="Genomic_DNA"/>
</dbReference>
<evidence type="ECO:0000313" key="2">
    <source>
        <dbReference type="EMBL" id="AZA95561.1"/>
    </source>
</evidence>
<keyword evidence="4" id="KW-1185">Reference proteome</keyword>
<dbReference type="RefSeq" id="WP_123854441.1">
    <property type="nucleotide sequence ID" value="NZ_CP033912.1"/>
</dbReference>
<evidence type="ECO:0000313" key="3">
    <source>
        <dbReference type="Proteomes" id="UP000274073"/>
    </source>
</evidence>
<sequence length="84" mass="9912">MAKRVPKLYRVQFLITKPAEKNVKITGVSKVHFCLADNEQQVQDHVNKILEEIRQQNDNDPKIYVKNLKIEKLRFDGVFNFINN</sequence>
<reference evidence="3 4" key="1">
    <citation type="submission" date="2018-11" db="EMBL/GenBank/DDBJ databases">
        <title>Proposal to divide the Flavobacteriaceae and reorganize its genera based on Amino Acid Identity values calculated from whole genome sequences.</title>
        <authorList>
            <person name="Nicholson A.C."/>
            <person name="Gulvik C.A."/>
            <person name="Whitney A.M."/>
            <person name="Humrighouse B.W."/>
            <person name="Bell M."/>
            <person name="Holmes B."/>
            <person name="Steigerwalt A.G."/>
            <person name="Villarma A."/>
            <person name="Sheth M."/>
            <person name="Batra D."/>
            <person name="Pryor J."/>
            <person name="Bernardet J.-F."/>
            <person name="Hugo C."/>
            <person name="Kampfer P."/>
            <person name="Newman J."/>
            <person name="McQuiston J.R."/>
        </authorList>
    </citation>
    <scope>NUCLEOTIDE SEQUENCE [LARGE SCALE GENOMIC DNA]</scope>
    <source>
        <strain evidence="1 3">G0207</strain>
        <strain evidence="2 4">H5143</strain>
    </source>
</reference>
<protein>
    <submittedName>
        <fullName evidence="1">Uncharacterized protein</fullName>
    </submittedName>
</protein>
<gene>
    <name evidence="1" type="ORF">EG349_10210</name>
    <name evidence="2" type="ORF">EG353_08285</name>
</gene>
<dbReference type="EMBL" id="CP033915">
    <property type="protein sequence ID" value="AZA87132.1"/>
    <property type="molecule type" value="Genomic_DNA"/>
</dbReference>
<evidence type="ECO:0000313" key="4">
    <source>
        <dbReference type="Proteomes" id="UP000281741"/>
    </source>
</evidence>
<proteinExistence type="predicted"/>
<accession>A0AAD0YEF7</accession>
<dbReference type="Proteomes" id="UP000274073">
    <property type="component" value="Chromosome"/>
</dbReference>
<dbReference type="AlphaFoldDB" id="A0AAD0YEF7"/>
<evidence type="ECO:0000313" key="1">
    <source>
        <dbReference type="EMBL" id="AZA87132.1"/>
    </source>
</evidence>
<name>A0AAD0YEF7_9FLAO</name>